<proteinExistence type="predicted"/>
<feature type="transmembrane region" description="Helical" evidence="2">
    <location>
        <begin position="287"/>
        <end position="311"/>
    </location>
</feature>
<accession>A0ABY7E4C4</accession>
<reference evidence="3" key="1">
    <citation type="submission" date="2022-11" db="EMBL/GenBank/DDBJ databases">
        <title>Centuries of genome instability and evolution in soft-shell clam transmissible cancer (bioRxiv).</title>
        <authorList>
            <person name="Hart S.F.M."/>
            <person name="Yonemitsu M.A."/>
            <person name="Giersch R.M."/>
            <person name="Beal B.F."/>
            <person name="Arriagada G."/>
            <person name="Davis B.W."/>
            <person name="Ostrander E.A."/>
            <person name="Goff S.P."/>
            <person name="Metzger M.J."/>
        </authorList>
    </citation>
    <scope>NUCLEOTIDE SEQUENCE</scope>
    <source>
        <strain evidence="3">MELC-2E11</strain>
        <tissue evidence="3">Siphon/mantle</tissue>
    </source>
</reference>
<organism evidence="3 4">
    <name type="scientific">Mya arenaria</name>
    <name type="common">Soft-shell clam</name>
    <dbReference type="NCBI Taxonomy" id="6604"/>
    <lineage>
        <taxon>Eukaryota</taxon>
        <taxon>Metazoa</taxon>
        <taxon>Spiralia</taxon>
        <taxon>Lophotrochozoa</taxon>
        <taxon>Mollusca</taxon>
        <taxon>Bivalvia</taxon>
        <taxon>Autobranchia</taxon>
        <taxon>Heteroconchia</taxon>
        <taxon>Euheterodonta</taxon>
        <taxon>Imparidentia</taxon>
        <taxon>Neoheterodontei</taxon>
        <taxon>Myida</taxon>
        <taxon>Myoidea</taxon>
        <taxon>Myidae</taxon>
        <taxon>Mya</taxon>
    </lineage>
</organism>
<evidence type="ECO:0000313" key="3">
    <source>
        <dbReference type="EMBL" id="WAR04680.1"/>
    </source>
</evidence>
<feature type="region of interest" description="Disordered" evidence="1">
    <location>
        <begin position="1"/>
        <end position="62"/>
    </location>
</feature>
<feature type="compositionally biased region" description="Low complexity" evidence="1">
    <location>
        <begin position="491"/>
        <end position="506"/>
    </location>
</feature>
<keyword evidence="4" id="KW-1185">Reference proteome</keyword>
<gene>
    <name evidence="3" type="ORF">MAR_020049</name>
</gene>
<sequence length="524" mass="59541">MGSTGKRSSEPEGIPQEDQYSYAEDTTDYNRSNKRTDDYDTNAKTDDDKKNEDERERSFNVYNKLLQNKPNEEYDHINDTSSAKINIDSQYHCTEAETGDTYSHLHPQVFGKHITDNTYNVTESSTSDGDYNSVLAKPEIEVAEDGKLIVNDPRVKPGEDMWIGVYLAPRGSNGIIYCENIWRLQYRVWLYGVWNKKEQQICDECTTQGNCLIFQYNDTNQQRVFEWRSCDRDESYRVLCSNMPFSKYGPSCTNEFGYLKKKHGIYEVKFEGEIKSKLSLCEEESSAAILAGILVPMTLLIAVIIIIIVAIKKRDILRSWFTSCISERNERQCRSKPSQEISNPVLNSTTNTEQDLKTSVNNPSHVVREKPIQGASGFVKTKTDTEPYALPGDMYAEYDTLKESNNSNQSEDHDHANTARFVNGSPLKVNFADADLVYNEVSVTDGNDYDHIATQNIDSDNDNGIERQTADGTDDAYNNLNIDRKSSSETDNPNNIPNNLNNDNGNAYRDDNPYNFPDNVNSDD</sequence>
<evidence type="ECO:0000256" key="1">
    <source>
        <dbReference type="SAM" id="MobiDB-lite"/>
    </source>
</evidence>
<feature type="compositionally biased region" description="Polar residues" evidence="1">
    <location>
        <begin position="335"/>
        <end position="356"/>
    </location>
</feature>
<evidence type="ECO:0000313" key="4">
    <source>
        <dbReference type="Proteomes" id="UP001164746"/>
    </source>
</evidence>
<feature type="region of interest" description="Disordered" evidence="1">
    <location>
        <begin position="483"/>
        <end position="524"/>
    </location>
</feature>
<keyword evidence="2" id="KW-1133">Transmembrane helix</keyword>
<feature type="compositionally biased region" description="Basic and acidic residues" evidence="1">
    <location>
        <begin position="34"/>
        <end position="58"/>
    </location>
</feature>
<evidence type="ECO:0000256" key="2">
    <source>
        <dbReference type="SAM" id="Phobius"/>
    </source>
</evidence>
<dbReference type="Proteomes" id="UP001164746">
    <property type="component" value="Chromosome 5"/>
</dbReference>
<keyword evidence="2" id="KW-0472">Membrane</keyword>
<feature type="region of interest" description="Disordered" evidence="1">
    <location>
        <begin position="334"/>
        <end position="356"/>
    </location>
</feature>
<protein>
    <submittedName>
        <fullName evidence="3">Uncharacterized protein</fullName>
    </submittedName>
</protein>
<name>A0ABY7E4C4_MYAAR</name>
<keyword evidence="2" id="KW-0812">Transmembrane</keyword>
<dbReference type="EMBL" id="CP111016">
    <property type="protein sequence ID" value="WAR04680.1"/>
    <property type="molecule type" value="Genomic_DNA"/>
</dbReference>